<dbReference type="GO" id="GO:0008771">
    <property type="term" value="F:[citrate (pro-3S)-lyase] ligase activity"/>
    <property type="evidence" value="ECO:0007669"/>
    <property type="project" value="UniProtKB-EC"/>
</dbReference>
<dbReference type="GO" id="GO:0016747">
    <property type="term" value="F:acyltransferase activity, transferring groups other than amino-acyl groups"/>
    <property type="evidence" value="ECO:0007669"/>
    <property type="project" value="InterPro"/>
</dbReference>
<feature type="domain" description="N-acetyltransferase" evidence="4">
    <location>
        <begin position="11"/>
        <end position="139"/>
    </location>
</feature>
<dbReference type="Pfam" id="PF00583">
    <property type="entry name" value="Acetyltransf_1"/>
    <property type="match status" value="1"/>
</dbReference>
<dbReference type="SUPFAM" id="SSF55729">
    <property type="entry name" value="Acyl-CoA N-acyltransferases (Nat)"/>
    <property type="match status" value="1"/>
</dbReference>
<dbReference type="InterPro" id="IPR005216">
    <property type="entry name" value="Citrate_lyase_ligase"/>
</dbReference>
<evidence type="ECO:0000313" key="6">
    <source>
        <dbReference type="Proteomes" id="UP000319671"/>
    </source>
</evidence>
<proteinExistence type="predicted"/>
<dbReference type="RefSeq" id="WP_261380840.1">
    <property type="nucleotide sequence ID" value="NZ_VIVN01000026.1"/>
</dbReference>
<dbReference type="SUPFAM" id="SSF52374">
    <property type="entry name" value="Nucleotidylyl transferase"/>
    <property type="match status" value="1"/>
</dbReference>
<dbReference type="Pfam" id="PF08218">
    <property type="entry name" value="Citrate_ly_lig"/>
    <property type="match status" value="1"/>
</dbReference>
<sequence>MQYKNNGKHAMWYVILTEKIVNLEFDVETGQLEEFLKKQNLSLDRDIEYTIAVFDSEKMVATGSLGGRILKCIAVDEEYKNMGLAAKLVTRLVSEANSRGKTHLFIYTKPENKIIFSDLGFYPIAEVPSKVVLMENRPAGIKNYVKEIIQEKEQIIPNYGRGNRSGAVIVNCNPFTLGHQYLIEYAASKCHTLHIFVLDEDKSSFPSAVRYRLVKEGVKHLDNVVLHRGKDYIISDATFPSYFIKEYQDAVETHARLDLELFTSYIAPALGIQKRFVGEEPRCRVTSTYNSVMQKILPTRDIEVQVIPRLLSVTEPISASRVRELIHAGKLHEVKKLVPEITYQFLLSPEAEEIIKRIKGDP</sequence>
<dbReference type="PROSITE" id="PS51186">
    <property type="entry name" value="GNAT"/>
    <property type="match status" value="1"/>
</dbReference>
<organism evidence="5 6">
    <name type="scientific">Neobacillus bataviensis</name>
    <dbReference type="NCBI Taxonomy" id="220685"/>
    <lineage>
        <taxon>Bacteria</taxon>
        <taxon>Bacillati</taxon>
        <taxon>Bacillota</taxon>
        <taxon>Bacilli</taxon>
        <taxon>Bacillales</taxon>
        <taxon>Bacillaceae</taxon>
        <taxon>Neobacillus</taxon>
    </lineage>
</organism>
<dbReference type="InterPro" id="IPR013166">
    <property type="entry name" value="Citrate_lyase_ligase_C"/>
</dbReference>
<evidence type="ECO:0000313" key="5">
    <source>
        <dbReference type="EMBL" id="TWD89643.1"/>
    </source>
</evidence>
<dbReference type="Gene3D" id="3.40.50.620">
    <property type="entry name" value="HUPs"/>
    <property type="match status" value="1"/>
</dbReference>
<dbReference type="EC" id="6.2.1.22" evidence="3"/>
<dbReference type="Proteomes" id="UP000319671">
    <property type="component" value="Unassembled WGS sequence"/>
</dbReference>
<dbReference type="GO" id="GO:0005524">
    <property type="term" value="F:ATP binding"/>
    <property type="evidence" value="ECO:0007669"/>
    <property type="project" value="UniProtKB-UniRule"/>
</dbReference>
<dbReference type="NCBIfam" id="TIGR00124">
    <property type="entry name" value="cit_ly_ligase"/>
    <property type="match status" value="1"/>
</dbReference>
<reference evidence="5 6" key="1">
    <citation type="submission" date="2019-06" db="EMBL/GenBank/DDBJ databases">
        <title>Sorghum-associated microbial communities from plants grown in Nebraska, USA.</title>
        <authorList>
            <person name="Schachtman D."/>
        </authorList>
    </citation>
    <scope>NUCLEOTIDE SEQUENCE [LARGE SCALE GENOMIC DNA]</scope>
    <source>
        <strain evidence="5 6">2482</strain>
    </source>
</reference>
<dbReference type="PIRSF" id="PIRSF005751">
    <property type="entry name" value="Acet_citr_lig"/>
    <property type="match status" value="1"/>
</dbReference>
<dbReference type="PANTHER" id="PTHR40599">
    <property type="entry name" value="[CITRATE [PRO-3S]-LYASE] LIGASE"/>
    <property type="match status" value="1"/>
</dbReference>
<dbReference type="InterPro" id="IPR000182">
    <property type="entry name" value="GNAT_dom"/>
</dbReference>
<keyword evidence="6" id="KW-1185">Reference proteome</keyword>
<protein>
    <recommendedName>
        <fullName evidence="3">[Citrate [pro-3S]-lyase] ligase</fullName>
        <ecNumber evidence="3">6.2.1.22</ecNumber>
    </recommendedName>
</protein>
<keyword evidence="2 3" id="KW-0067">ATP-binding</keyword>
<dbReference type="AlphaFoldDB" id="A0A561CEG7"/>
<accession>A0A561CEG7</accession>
<dbReference type="Gene3D" id="3.40.630.30">
    <property type="match status" value="1"/>
</dbReference>
<dbReference type="SMART" id="SM00764">
    <property type="entry name" value="Citrate_ly_lig"/>
    <property type="match status" value="1"/>
</dbReference>
<evidence type="ECO:0000256" key="1">
    <source>
        <dbReference type="ARBA" id="ARBA00022741"/>
    </source>
</evidence>
<keyword evidence="5" id="KW-0456">Lyase</keyword>
<comment type="catalytic activity">
    <reaction evidence="3">
        <text>holo-[citrate lyase ACP] + acetate + ATP = acetyl-[citrate lyase ACP] + AMP + diphosphate</text>
        <dbReference type="Rhea" id="RHEA:23788"/>
        <dbReference type="Rhea" id="RHEA-COMP:10158"/>
        <dbReference type="Rhea" id="RHEA-COMP:13710"/>
        <dbReference type="ChEBI" id="CHEBI:30089"/>
        <dbReference type="ChEBI" id="CHEBI:30616"/>
        <dbReference type="ChEBI" id="CHEBI:33019"/>
        <dbReference type="ChEBI" id="CHEBI:82683"/>
        <dbReference type="ChEBI" id="CHEBI:137976"/>
        <dbReference type="ChEBI" id="CHEBI:456215"/>
        <dbReference type="EC" id="6.2.1.22"/>
    </reaction>
</comment>
<comment type="function">
    <text evidence="3">Acetylation of prosthetic group (2-(5''-phosphoribosyl)-3'-dephosphocoenzyme-A) of the gamma subunit of citrate lyase.</text>
</comment>
<dbReference type="GO" id="GO:0016829">
    <property type="term" value="F:lyase activity"/>
    <property type="evidence" value="ECO:0007669"/>
    <property type="project" value="UniProtKB-KW"/>
</dbReference>
<dbReference type="EMBL" id="VIVN01000026">
    <property type="protein sequence ID" value="TWD89643.1"/>
    <property type="molecule type" value="Genomic_DNA"/>
</dbReference>
<keyword evidence="1 3" id="KW-0547">Nucleotide-binding</keyword>
<dbReference type="InterPro" id="IPR016181">
    <property type="entry name" value="Acyl_CoA_acyltransferase"/>
</dbReference>
<dbReference type="InterPro" id="IPR014729">
    <property type="entry name" value="Rossmann-like_a/b/a_fold"/>
</dbReference>
<keyword evidence="3 5" id="KW-0436">Ligase</keyword>
<evidence type="ECO:0000256" key="3">
    <source>
        <dbReference type="PIRNR" id="PIRNR005751"/>
    </source>
</evidence>
<evidence type="ECO:0000259" key="4">
    <source>
        <dbReference type="PROSITE" id="PS51186"/>
    </source>
</evidence>
<name>A0A561CEG7_9BACI</name>
<comment type="caution">
    <text evidence="5">The sequence shown here is derived from an EMBL/GenBank/DDBJ whole genome shotgun (WGS) entry which is preliminary data.</text>
</comment>
<evidence type="ECO:0000256" key="2">
    <source>
        <dbReference type="ARBA" id="ARBA00022840"/>
    </source>
</evidence>
<gene>
    <name evidence="5" type="ORF">FB550_12640</name>
</gene>
<dbReference type="PANTHER" id="PTHR40599:SF1">
    <property type="entry name" value="[CITRATE [PRO-3S]-LYASE] LIGASE"/>
    <property type="match status" value="1"/>
</dbReference>